<dbReference type="AlphaFoldDB" id="A0A6N3EI97"/>
<dbReference type="EMBL" id="CACRUQ010000021">
    <property type="protein sequence ID" value="VYU39805.1"/>
    <property type="molecule type" value="Genomic_DNA"/>
</dbReference>
<evidence type="ECO:0000313" key="1">
    <source>
        <dbReference type="EMBL" id="VYU39805.1"/>
    </source>
</evidence>
<accession>A0A6N3EI97</accession>
<sequence>MKKTIDFIIIILLIATLSSAATRIYMINTAQPDRPCKITWSGETTTYDQNY</sequence>
<name>A0A6N3EI97_9FIRM</name>
<proteinExistence type="predicted"/>
<gene>
    <name evidence="1" type="ORF">RTLFYP15_02306</name>
</gene>
<protein>
    <submittedName>
        <fullName evidence="1">Uncharacterized protein</fullName>
    </submittedName>
</protein>
<organism evidence="1">
    <name type="scientific">[Ruminococcus] torques</name>
    <dbReference type="NCBI Taxonomy" id="33039"/>
    <lineage>
        <taxon>Bacteria</taxon>
        <taxon>Bacillati</taxon>
        <taxon>Bacillota</taxon>
        <taxon>Clostridia</taxon>
        <taxon>Lachnospirales</taxon>
        <taxon>Lachnospiraceae</taxon>
        <taxon>Mediterraneibacter</taxon>
    </lineage>
</organism>
<reference evidence="1" key="1">
    <citation type="submission" date="2019-11" db="EMBL/GenBank/DDBJ databases">
        <authorList>
            <person name="Feng L."/>
        </authorList>
    </citation>
    <scope>NUCLEOTIDE SEQUENCE</scope>
    <source>
        <strain evidence="1">RtorquesLFYP15</strain>
    </source>
</reference>